<dbReference type="EMBL" id="JAPDHW010000037">
    <property type="protein sequence ID" value="MCW3170843.1"/>
    <property type="molecule type" value="Genomic_DNA"/>
</dbReference>
<sequence length="394" mass="45139">MKNPSEHFSDSLFFESEILPTVKFSVVIPVKDEESYITRTLKSFSEQVDLSGNALDFEKFEVLVLANNCTDNSVAFIKNFQAQHPAINIYLEEITLSPKNSNIGYVRRKLMECANSRLRKNDGGIILTTDGDTVVSPDWIAQTEYEIDNGAEAVGGRILLSENELAGLDECTLLHHLKDEKYHLLIAELEGQIMNSNVDPSPRHHQHFNGSFAITTDCYTKSGGVPAVEHLEDCAFFEKLESIDAKIRHSHRVFVHTSARCVGRAAVGLSYQLNVWKNLRNTNEKYFVESCDSIFERLNQKRSLMTLWESENLSSEEFHYRIKKIIPEIKEDEEIYNSFVTALYFGDWFQKVIKLKQLSTKERFPAVHIDTAILDLQFRLQKDKNQNFSQISVL</sequence>
<evidence type="ECO:0000259" key="1">
    <source>
        <dbReference type="Pfam" id="PF00535"/>
    </source>
</evidence>
<protein>
    <submittedName>
        <fullName evidence="2">Glycosyltransferase family 2 protein</fullName>
    </submittedName>
</protein>
<dbReference type="Pfam" id="PF00535">
    <property type="entry name" value="Glycos_transf_2"/>
    <property type="match status" value="1"/>
</dbReference>
<organism evidence="2 3">
    <name type="scientific">Chryseobacterium kimseyorum</name>
    <dbReference type="NCBI Taxonomy" id="2984028"/>
    <lineage>
        <taxon>Bacteria</taxon>
        <taxon>Pseudomonadati</taxon>
        <taxon>Bacteroidota</taxon>
        <taxon>Flavobacteriia</taxon>
        <taxon>Flavobacteriales</taxon>
        <taxon>Weeksellaceae</taxon>
        <taxon>Chryseobacterium group</taxon>
        <taxon>Chryseobacterium</taxon>
    </lineage>
</organism>
<name>A0ABT3I4T9_9FLAO</name>
<evidence type="ECO:0000313" key="3">
    <source>
        <dbReference type="Proteomes" id="UP001163731"/>
    </source>
</evidence>
<dbReference type="PANTHER" id="PTHR43685">
    <property type="entry name" value="GLYCOSYLTRANSFERASE"/>
    <property type="match status" value="1"/>
</dbReference>
<dbReference type="CDD" id="cd00761">
    <property type="entry name" value="Glyco_tranf_GTA_type"/>
    <property type="match status" value="1"/>
</dbReference>
<dbReference type="Gene3D" id="3.90.550.10">
    <property type="entry name" value="Spore Coat Polysaccharide Biosynthesis Protein SpsA, Chain A"/>
    <property type="match status" value="1"/>
</dbReference>
<dbReference type="InterPro" id="IPR029044">
    <property type="entry name" value="Nucleotide-diphossugar_trans"/>
</dbReference>
<gene>
    <name evidence="2" type="ORF">OMO38_20140</name>
</gene>
<keyword evidence="3" id="KW-1185">Reference proteome</keyword>
<dbReference type="InterPro" id="IPR050834">
    <property type="entry name" value="Glycosyltransf_2"/>
</dbReference>
<comment type="caution">
    <text evidence="2">The sequence shown here is derived from an EMBL/GenBank/DDBJ whole genome shotgun (WGS) entry which is preliminary data.</text>
</comment>
<reference evidence="2" key="1">
    <citation type="submission" date="2022-10" db="EMBL/GenBank/DDBJ databases">
        <title>Chryseobacterium babae sp. nov. isolated from the gut of the beetle Oryctes rhinoceros, and Chryseobacterium kimseyorum sp. nov., isolated from a stick insect rearing cage.</title>
        <authorList>
            <person name="Shelomi M."/>
            <person name="Han C.-J."/>
            <person name="Chen W.-M."/>
            <person name="Chen H.-K."/>
            <person name="Liaw S.-J."/>
            <person name="Muhle E."/>
            <person name="Clermont D."/>
        </authorList>
    </citation>
    <scope>NUCLEOTIDE SEQUENCE</scope>
    <source>
        <strain evidence="2">09-1422</strain>
    </source>
</reference>
<proteinExistence type="predicted"/>
<dbReference type="Proteomes" id="UP001163731">
    <property type="component" value="Unassembled WGS sequence"/>
</dbReference>
<dbReference type="SUPFAM" id="SSF53448">
    <property type="entry name" value="Nucleotide-diphospho-sugar transferases"/>
    <property type="match status" value="1"/>
</dbReference>
<feature type="domain" description="Glycosyltransferase 2-like" evidence="1">
    <location>
        <begin position="25"/>
        <end position="161"/>
    </location>
</feature>
<dbReference type="InterPro" id="IPR001173">
    <property type="entry name" value="Glyco_trans_2-like"/>
</dbReference>
<dbReference type="RefSeq" id="WP_264751971.1">
    <property type="nucleotide sequence ID" value="NZ_JAPDHW010000037.1"/>
</dbReference>
<dbReference type="PANTHER" id="PTHR43685:SF14">
    <property type="entry name" value="GLYCOSYLTRANSFERASE 2-LIKE DOMAIN-CONTAINING PROTEIN"/>
    <property type="match status" value="1"/>
</dbReference>
<evidence type="ECO:0000313" key="2">
    <source>
        <dbReference type="EMBL" id="MCW3170843.1"/>
    </source>
</evidence>
<accession>A0ABT3I4T9</accession>